<name>A0ABN9SBX0_9DINO</name>
<gene>
    <name evidence="2" type="ORF">PCOR1329_LOCUS28151</name>
</gene>
<dbReference type="Proteomes" id="UP001189429">
    <property type="component" value="Unassembled WGS sequence"/>
</dbReference>
<reference evidence="2" key="1">
    <citation type="submission" date="2023-10" db="EMBL/GenBank/DDBJ databases">
        <authorList>
            <person name="Chen Y."/>
            <person name="Shah S."/>
            <person name="Dougan E. K."/>
            <person name="Thang M."/>
            <person name="Chan C."/>
        </authorList>
    </citation>
    <scope>NUCLEOTIDE SEQUENCE [LARGE SCALE GENOMIC DNA]</scope>
</reference>
<evidence type="ECO:0000313" key="3">
    <source>
        <dbReference type="Proteomes" id="UP001189429"/>
    </source>
</evidence>
<feature type="region of interest" description="Disordered" evidence="1">
    <location>
        <begin position="1"/>
        <end position="46"/>
    </location>
</feature>
<proteinExistence type="predicted"/>
<evidence type="ECO:0000256" key="1">
    <source>
        <dbReference type="SAM" id="MobiDB-lite"/>
    </source>
</evidence>
<organism evidence="2 3">
    <name type="scientific">Prorocentrum cordatum</name>
    <dbReference type="NCBI Taxonomy" id="2364126"/>
    <lineage>
        <taxon>Eukaryota</taxon>
        <taxon>Sar</taxon>
        <taxon>Alveolata</taxon>
        <taxon>Dinophyceae</taxon>
        <taxon>Prorocentrales</taxon>
        <taxon>Prorocentraceae</taxon>
        <taxon>Prorocentrum</taxon>
    </lineage>
</organism>
<comment type="caution">
    <text evidence="2">The sequence shown here is derived from an EMBL/GenBank/DDBJ whole genome shotgun (WGS) entry which is preliminary data.</text>
</comment>
<evidence type="ECO:0000313" key="2">
    <source>
        <dbReference type="EMBL" id="CAK0829117.1"/>
    </source>
</evidence>
<accession>A0ABN9SBX0</accession>
<dbReference type="EMBL" id="CAUYUJ010010335">
    <property type="protein sequence ID" value="CAK0829117.1"/>
    <property type="molecule type" value="Genomic_DNA"/>
</dbReference>
<keyword evidence="3" id="KW-1185">Reference proteome</keyword>
<feature type="compositionally biased region" description="Low complexity" evidence="1">
    <location>
        <begin position="1"/>
        <end position="14"/>
    </location>
</feature>
<protein>
    <submittedName>
        <fullName evidence="2">Uncharacterized protein</fullName>
    </submittedName>
</protein>
<sequence length="323" mass="33630">MPCAAAPPAAALRRCAPRREPAGEAGGGDPRAALGEAYEEDVRELEALSESLAEQQRARGEALAERVDRLLGRQPLLADAGAAPALGSAEAEPSGAGAAVPAPAPELQRVVVCGVGGGSPGARAGQQLFATLRDAISVTAPREAPSWVDLGSAAEAPLEELDRVFVLARTCVICPDVTDDDRRTIASMRQGIKAVLGSFPQNLSKVVMLSRVGAQAVKGGINLRSMFGLGYEGTLTGLEDRRRRTLDVVIVRVGAPSRGLGAAVRCLPGDARSESPTSSETAAEALVQALVQRVSGSMCVVEEPGACEFAALPEPLRWRERTR</sequence>